<dbReference type="InterPro" id="IPR001110">
    <property type="entry name" value="UPF0012_CS"/>
</dbReference>
<comment type="similarity">
    <text evidence="1">Belongs to the carbon-nitrogen hydrolase superfamily. NIT1/NIT2 family.</text>
</comment>
<dbReference type="Proteomes" id="UP001139150">
    <property type="component" value="Unassembled WGS sequence"/>
</dbReference>
<protein>
    <submittedName>
        <fullName evidence="4">Bifunctional GNAT family N-acetyltransferase/carbon-nitrogen hydrolase family protein</fullName>
    </submittedName>
</protein>
<dbReference type="PANTHER" id="PTHR23088">
    <property type="entry name" value="NITRILASE-RELATED"/>
    <property type="match status" value="1"/>
</dbReference>
<sequence>MSKKIDVSKFEKKMIIRNIIPDDFDDIIEMSKLCFPNMEPWEREHLQSHVDIFPEGQFCVEYDGEIIGSCSSLIINFDEYDDQHTWDEITDNGYITNHDYEGYNLYGIEVMVHPDYRRMKIGHRLYEARKDLARELNLKSIIIGGRIPNYFKHAKEMTPRQYVEEVTMHNIYDPVLTFQVMNGFTMKRINPNYLEDDRASLRYATLMEWNNIDYRPTVPKRQFKTSFPVRITTIQYAMKKISSFEDFAIQCEYYTDVAASYHSDFAVFPEIFTLQLLSFLPEKSPSLAIRRLTEFTEDYIELFTMLAVKYNVNIIGGSHFVEEEGKIYNIAYLFRRDGTIEKQYKLHITPNERKFWGISGGNHVNVFDTDCGKIAIQICYDIEFPELARIAVDKGANIIFTPFCTDDRQGYLRVRYCSQARAIENQVYTVLSGTVGNLTDVENMDIQYAQSGIFSPSDFTFARDGIVGECQANIETVVVGDVDLEILRRNRRAGSVNQLRDRRHDIYSINYKQS</sequence>
<dbReference type="InterPro" id="IPR003010">
    <property type="entry name" value="C-N_Hydrolase"/>
</dbReference>
<dbReference type="PANTHER" id="PTHR23088:SF50">
    <property type="entry name" value="HYDROLASE YHCX"/>
    <property type="match status" value="1"/>
</dbReference>
<feature type="domain" description="N-acetyltransferase" evidence="3">
    <location>
        <begin position="14"/>
        <end position="208"/>
    </location>
</feature>
<evidence type="ECO:0000313" key="5">
    <source>
        <dbReference type="Proteomes" id="UP001139150"/>
    </source>
</evidence>
<dbReference type="AlphaFoldDB" id="A0A9X2CRZ8"/>
<proteinExistence type="inferred from homology"/>
<dbReference type="GO" id="GO:0016787">
    <property type="term" value="F:hydrolase activity"/>
    <property type="evidence" value="ECO:0007669"/>
    <property type="project" value="UniProtKB-KW"/>
</dbReference>
<evidence type="ECO:0000256" key="1">
    <source>
        <dbReference type="ARBA" id="ARBA00010613"/>
    </source>
</evidence>
<dbReference type="SUPFAM" id="SSF56317">
    <property type="entry name" value="Carbon-nitrogen hydrolase"/>
    <property type="match status" value="1"/>
</dbReference>
<dbReference type="RefSeq" id="WP_250095959.1">
    <property type="nucleotide sequence ID" value="NZ_JAKRYL010000006.1"/>
</dbReference>
<keyword evidence="5" id="KW-1185">Reference proteome</keyword>
<accession>A0A9X2CRZ8</accession>
<dbReference type="Gene3D" id="3.40.630.30">
    <property type="match status" value="1"/>
</dbReference>
<organism evidence="4 5">
    <name type="scientific">Halalkalibacter alkaliphilus</name>
    <dbReference type="NCBI Taxonomy" id="2917993"/>
    <lineage>
        <taxon>Bacteria</taxon>
        <taxon>Bacillati</taxon>
        <taxon>Bacillota</taxon>
        <taxon>Bacilli</taxon>
        <taxon>Bacillales</taxon>
        <taxon>Bacillaceae</taxon>
        <taxon>Halalkalibacter</taxon>
    </lineage>
</organism>
<dbReference type="CDD" id="cd07574">
    <property type="entry name" value="nitrilase_Rim1_like"/>
    <property type="match status" value="1"/>
</dbReference>
<dbReference type="EMBL" id="JAKRYL010000006">
    <property type="protein sequence ID" value="MCL7747059.1"/>
    <property type="molecule type" value="Genomic_DNA"/>
</dbReference>
<dbReference type="SUPFAM" id="SSF55729">
    <property type="entry name" value="Acyl-CoA N-acyltransferases (Nat)"/>
    <property type="match status" value="1"/>
</dbReference>
<dbReference type="Pfam" id="PF00795">
    <property type="entry name" value="CN_hydrolase"/>
    <property type="match status" value="1"/>
</dbReference>
<dbReference type="InterPro" id="IPR016181">
    <property type="entry name" value="Acyl_CoA_acyltransferase"/>
</dbReference>
<dbReference type="InterPro" id="IPR036526">
    <property type="entry name" value="C-N_Hydrolase_sf"/>
</dbReference>
<keyword evidence="4" id="KW-0378">Hydrolase</keyword>
<evidence type="ECO:0000259" key="3">
    <source>
        <dbReference type="PROSITE" id="PS51186"/>
    </source>
</evidence>
<dbReference type="CDD" id="cd04301">
    <property type="entry name" value="NAT_SF"/>
    <property type="match status" value="1"/>
</dbReference>
<dbReference type="InterPro" id="IPR000182">
    <property type="entry name" value="GNAT_dom"/>
</dbReference>
<evidence type="ECO:0000259" key="2">
    <source>
        <dbReference type="PROSITE" id="PS50263"/>
    </source>
</evidence>
<dbReference type="PROSITE" id="PS51186">
    <property type="entry name" value="GNAT"/>
    <property type="match status" value="1"/>
</dbReference>
<comment type="caution">
    <text evidence="4">The sequence shown here is derived from an EMBL/GenBank/DDBJ whole genome shotgun (WGS) entry which is preliminary data.</text>
</comment>
<gene>
    <name evidence="4" type="ORF">MF646_07975</name>
</gene>
<feature type="domain" description="CN hydrolase" evidence="2">
    <location>
        <begin position="229"/>
        <end position="484"/>
    </location>
</feature>
<evidence type="ECO:0000313" key="4">
    <source>
        <dbReference type="EMBL" id="MCL7747059.1"/>
    </source>
</evidence>
<name>A0A9X2CRZ8_9BACI</name>
<dbReference type="GO" id="GO:0016747">
    <property type="term" value="F:acyltransferase activity, transferring groups other than amino-acyl groups"/>
    <property type="evidence" value="ECO:0007669"/>
    <property type="project" value="InterPro"/>
</dbReference>
<dbReference type="PROSITE" id="PS01227">
    <property type="entry name" value="UPF0012"/>
    <property type="match status" value="1"/>
</dbReference>
<reference evidence="4" key="1">
    <citation type="submission" date="2022-02" db="EMBL/GenBank/DDBJ databases">
        <title>Halalkalibacter sp. nov. isolated from Lonar Lake, India.</title>
        <authorList>
            <person name="Joshi A."/>
            <person name="Thite S."/>
            <person name="Lodha T."/>
        </authorList>
    </citation>
    <scope>NUCLEOTIDE SEQUENCE</scope>
    <source>
        <strain evidence="4">MEB205</strain>
    </source>
</reference>
<dbReference type="Gene3D" id="3.60.110.10">
    <property type="entry name" value="Carbon-nitrogen hydrolase"/>
    <property type="match status" value="1"/>
</dbReference>
<dbReference type="PROSITE" id="PS50263">
    <property type="entry name" value="CN_HYDROLASE"/>
    <property type="match status" value="1"/>
</dbReference>
<dbReference type="Pfam" id="PF00583">
    <property type="entry name" value="Acetyltransf_1"/>
    <property type="match status" value="1"/>
</dbReference>